<accession>X1D718</accession>
<gene>
    <name evidence="1" type="ORF">S01H4_56843</name>
</gene>
<reference evidence="1" key="1">
    <citation type="journal article" date="2014" name="Front. Microbiol.">
        <title>High frequency of phylogenetically diverse reductive dehalogenase-homologous genes in deep subseafloor sedimentary metagenomes.</title>
        <authorList>
            <person name="Kawai M."/>
            <person name="Futagami T."/>
            <person name="Toyoda A."/>
            <person name="Takaki Y."/>
            <person name="Nishi S."/>
            <person name="Hori S."/>
            <person name="Arai W."/>
            <person name="Tsubouchi T."/>
            <person name="Morono Y."/>
            <person name="Uchiyama I."/>
            <person name="Ito T."/>
            <person name="Fujiyama A."/>
            <person name="Inagaki F."/>
            <person name="Takami H."/>
        </authorList>
    </citation>
    <scope>NUCLEOTIDE SEQUENCE</scope>
    <source>
        <strain evidence="1">Expedition CK06-06</strain>
    </source>
</reference>
<feature type="non-terminal residue" evidence="1">
    <location>
        <position position="1"/>
    </location>
</feature>
<protein>
    <recommendedName>
        <fullName evidence="2">CN hydrolase domain-containing protein</fullName>
    </recommendedName>
</protein>
<proteinExistence type="predicted"/>
<evidence type="ECO:0000313" key="1">
    <source>
        <dbReference type="EMBL" id="GAH16521.1"/>
    </source>
</evidence>
<comment type="caution">
    <text evidence="1">The sequence shown here is derived from an EMBL/GenBank/DDBJ whole genome shotgun (WGS) entry which is preliminary data.</text>
</comment>
<dbReference type="AlphaFoldDB" id="X1D718"/>
<name>X1D718_9ZZZZ</name>
<organism evidence="1">
    <name type="scientific">marine sediment metagenome</name>
    <dbReference type="NCBI Taxonomy" id="412755"/>
    <lineage>
        <taxon>unclassified sequences</taxon>
        <taxon>metagenomes</taxon>
        <taxon>ecological metagenomes</taxon>
    </lineage>
</organism>
<dbReference type="EMBL" id="BART01032988">
    <property type="protein sequence ID" value="GAH16521.1"/>
    <property type="molecule type" value="Genomic_DNA"/>
</dbReference>
<sequence>PILPKHQFKKILTVIGDIAVFICKDFLVNYELIDKWMKIHDIKIMVVPSFTELFYPFRNKFGELISLKENEEKTFIFANVAKYGGSGIYKYSLRRKYEYGKINLLGPYEESWKSWLLD</sequence>
<evidence type="ECO:0008006" key="2">
    <source>
        <dbReference type="Google" id="ProtNLM"/>
    </source>
</evidence>